<accession>A0A4Y7S1I6</accession>
<sequence length="67" mass="8071">MTIDRLQWARRRTKRIKFYTKIRRVCPTVTLSTSYQKLQQSRLQKLGLPRKDHYTTREVCKRLCASG</sequence>
<reference evidence="1 2" key="1">
    <citation type="journal article" date="2019" name="Nat. Ecol. Evol.">
        <title>Megaphylogeny resolves global patterns of mushroom evolution.</title>
        <authorList>
            <person name="Varga T."/>
            <person name="Krizsan K."/>
            <person name="Foldi C."/>
            <person name="Dima B."/>
            <person name="Sanchez-Garcia M."/>
            <person name="Sanchez-Ramirez S."/>
            <person name="Szollosi G.J."/>
            <person name="Szarkandi J.G."/>
            <person name="Papp V."/>
            <person name="Albert L."/>
            <person name="Andreopoulos W."/>
            <person name="Angelini C."/>
            <person name="Antonin V."/>
            <person name="Barry K.W."/>
            <person name="Bougher N.L."/>
            <person name="Buchanan P."/>
            <person name="Buyck B."/>
            <person name="Bense V."/>
            <person name="Catcheside P."/>
            <person name="Chovatia M."/>
            <person name="Cooper J."/>
            <person name="Damon W."/>
            <person name="Desjardin D."/>
            <person name="Finy P."/>
            <person name="Geml J."/>
            <person name="Haridas S."/>
            <person name="Hughes K."/>
            <person name="Justo A."/>
            <person name="Karasinski D."/>
            <person name="Kautmanova I."/>
            <person name="Kiss B."/>
            <person name="Kocsube S."/>
            <person name="Kotiranta H."/>
            <person name="LaButti K.M."/>
            <person name="Lechner B.E."/>
            <person name="Liimatainen K."/>
            <person name="Lipzen A."/>
            <person name="Lukacs Z."/>
            <person name="Mihaltcheva S."/>
            <person name="Morgado L.N."/>
            <person name="Niskanen T."/>
            <person name="Noordeloos M.E."/>
            <person name="Ohm R.A."/>
            <person name="Ortiz-Santana B."/>
            <person name="Ovrebo C."/>
            <person name="Racz N."/>
            <person name="Riley R."/>
            <person name="Savchenko A."/>
            <person name="Shiryaev A."/>
            <person name="Soop K."/>
            <person name="Spirin V."/>
            <person name="Szebenyi C."/>
            <person name="Tomsovsky M."/>
            <person name="Tulloss R.E."/>
            <person name="Uehling J."/>
            <person name="Grigoriev I.V."/>
            <person name="Vagvolgyi C."/>
            <person name="Papp T."/>
            <person name="Martin F.M."/>
            <person name="Miettinen O."/>
            <person name="Hibbett D.S."/>
            <person name="Nagy L.G."/>
        </authorList>
    </citation>
    <scope>NUCLEOTIDE SEQUENCE [LARGE SCALE GENOMIC DNA]</scope>
    <source>
        <strain evidence="1 2">FP101781</strain>
    </source>
</reference>
<evidence type="ECO:0000313" key="1">
    <source>
        <dbReference type="EMBL" id="TEB14993.1"/>
    </source>
</evidence>
<organism evidence="1 2">
    <name type="scientific">Coprinellus micaceus</name>
    <name type="common">Glistening ink-cap mushroom</name>
    <name type="synonym">Coprinus micaceus</name>
    <dbReference type="NCBI Taxonomy" id="71717"/>
    <lineage>
        <taxon>Eukaryota</taxon>
        <taxon>Fungi</taxon>
        <taxon>Dikarya</taxon>
        <taxon>Basidiomycota</taxon>
        <taxon>Agaricomycotina</taxon>
        <taxon>Agaricomycetes</taxon>
        <taxon>Agaricomycetidae</taxon>
        <taxon>Agaricales</taxon>
        <taxon>Agaricineae</taxon>
        <taxon>Psathyrellaceae</taxon>
        <taxon>Coprinellus</taxon>
    </lineage>
</organism>
<keyword evidence="2" id="KW-1185">Reference proteome</keyword>
<proteinExistence type="predicted"/>
<evidence type="ECO:0000313" key="2">
    <source>
        <dbReference type="Proteomes" id="UP000298030"/>
    </source>
</evidence>
<protein>
    <submittedName>
        <fullName evidence="1">Uncharacterized protein</fullName>
    </submittedName>
</protein>
<gene>
    <name evidence="1" type="ORF">FA13DRAFT_1747769</name>
</gene>
<name>A0A4Y7S1I6_COPMI</name>
<comment type="caution">
    <text evidence="1">The sequence shown here is derived from an EMBL/GenBank/DDBJ whole genome shotgun (WGS) entry which is preliminary data.</text>
</comment>
<dbReference type="Proteomes" id="UP000298030">
    <property type="component" value="Unassembled WGS sequence"/>
</dbReference>
<dbReference type="EMBL" id="QPFP01000370">
    <property type="protein sequence ID" value="TEB14993.1"/>
    <property type="molecule type" value="Genomic_DNA"/>
</dbReference>
<dbReference type="AlphaFoldDB" id="A0A4Y7S1I6"/>